<comment type="similarity">
    <text evidence="1">Belongs to the syntaxin family.</text>
</comment>
<dbReference type="GO" id="GO:0012505">
    <property type="term" value="C:endomembrane system"/>
    <property type="evidence" value="ECO:0007669"/>
    <property type="project" value="TreeGrafter"/>
</dbReference>
<evidence type="ECO:0000313" key="5">
    <source>
        <dbReference type="EMBL" id="KAI5078758.1"/>
    </source>
</evidence>
<gene>
    <name evidence="5" type="ORF">GOP47_0006429</name>
</gene>
<reference evidence="5" key="1">
    <citation type="submission" date="2021-01" db="EMBL/GenBank/DDBJ databases">
        <title>Adiantum capillus-veneris genome.</title>
        <authorList>
            <person name="Fang Y."/>
            <person name="Liao Q."/>
        </authorList>
    </citation>
    <scope>NUCLEOTIDE SEQUENCE</scope>
    <source>
        <strain evidence="5">H3</strain>
        <tissue evidence="5">Leaf</tissue>
    </source>
</reference>
<keyword evidence="6" id="KW-1185">Reference proteome</keyword>
<comment type="caution">
    <text evidence="5">The sequence shown here is derived from an EMBL/GenBank/DDBJ whole genome shotgun (WGS) entry which is preliminary data.</text>
</comment>
<dbReference type="GO" id="GO:0006886">
    <property type="term" value="P:intracellular protein transport"/>
    <property type="evidence" value="ECO:0007669"/>
    <property type="project" value="InterPro"/>
</dbReference>
<dbReference type="PANTHER" id="PTHR19957:SF38">
    <property type="entry name" value="LD27581P"/>
    <property type="match status" value="1"/>
</dbReference>
<keyword evidence="2" id="KW-0653">Protein transport</keyword>
<proteinExistence type="inferred from homology"/>
<dbReference type="InterPro" id="IPR000727">
    <property type="entry name" value="T_SNARE_dom"/>
</dbReference>
<dbReference type="InterPro" id="IPR006012">
    <property type="entry name" value="Syntaxin/epimorphin_CS"/>
</dbReference>
<dbReference type="Proteomes" id="UP000886520">
    <property type="component" value="Chromosome 6"/>
</dbReference>
<keyword evidence="3" id="KW-0472">Membrane</keyword>
<accession>A0A9D4ZKA4</accession>
<dbReference type="FunFam" id="1.20.5.110:FF:000035">
    <property type="entry name" value="Syntaxin-22 like"/>
    <property type="match status" value="1"/>
</dbReference>
<feature type="transmembrane region" description="Helical" evidence="3">
    <location>
        <begin position="111"/>
        <end position="141"/>
    </location>
</feature>
<dbReference type="AlphaFoldDB" id="A0A9D4ZKA4"/>
<dbReference type="GO" id="GO:0031201">
    <property type="term" value="C:SNARE complex"/>
    <property type="evidence" value="ECO:0007669"/>
    <property type="project" value="TreeGrafter"/>
</dbReference>
<evidence type="ECO:0000256" key="1">
    <source>
        <dbReference type="ARBA" id="ARBA00009063"/>
    </source>
</evidence>
<dbReference type="EMBL" id="JABFUD020000006">
    <property type="protein sequence ID" value="KAI5078758.1"/>
    <property type="molecule type" value="Genomic_DNA"/>
</dbReference>
<keyword evidence="2" id="KW-0813">Transport</keyword>
<dbReference type="Pfam" id="PF05739">
    <property type="entry name" value="SNARE"/>
    <property type="match status" value="1"/>
</dbReference>
<evidence type="ECO:0000259" key="4">
    <source>
        <dbReference type="PROSITE" id="PS50192"/>
    </source>
</evidence>
<dbReference type="GO" id="GO:0006906">
    <property type="term" value="P:vesicle fusion"/>
    <property type="evidence" value="ECO:0007669"/>
    <property type="project" value="TreeGrafter"/>
</dbReference>
<protein>
    <recommendedName>
        <fullName evidence="4">t-SNARE coiled-coil homology domain-containing protein</fullName>
    </recommendedName>
</protein>
<feature type="domain" description="T-SNARE coiled-coil homology" evidence="4">
    <location>
        <begin position="39"/>
        <end position="101"/>
    </location>
</feature>
<dbReference type="PROSITE" id="PS50192">
    <property type="entry name" value="T_SNARE"/>
    <property type="match status" value="1"/>
</dbReference>
<name>A0A9D4ZKA4_ADICA</name>
<dbReference type="GO" id="GO:0005484">
    <property type="term" value="F:SNAP receptor activity"/>
    <property type="evidence" value="ECO:0007669"/>
    <property type="project" value="InterPro"/>
</dbReference>
<dbReference type="InterPro" id="IPR045242">
    <property type="entry name" value="Syntaxin"/>
</dbReference>
<dbReference type="SUPFAM" id="SSF58038">
    <property type="entry name" value="SNARE fusion complex"/>
    <property type="match status" value="1"/>
</dbReference>
<sequence>MQSLPKYQAVLQEPNEQLLSERQPTLRSKHVEPCWWCKGALIEERDQGIREIQQQIGEVNEIFKGLAVLVHEQGVMIDDIDSNIETSHAATAQANRQLTKAAKSQKSNSSLLGFIQLSMFLACLPLVIFGIVLLIVIIVLAT</sequence>
<dbReference type="SMART" id="SM00397">
    <property type="entry name" value="t_SNARE"/>
    <property type="match status" value="1"/>
</dbReference>
<dbReference type="GO" id="GO:0048278">
    <property type="term" value="P:vesicle docking"/>
    <property type="evidence" value="ECO:0007669"/>
    <property type="project" value="TreeGrafter"/>
</dbReference>
<dbReference type="GO" id="GO:0000149">
    <property type="term" value="F:SNARE binding"/>
    <property type="evidence" value="ECO:0007669"/>
    <property type="project" value="TreeGrafter"/>
</dbReference>
<evidence type="ECO:0000256" key="2">
    <source>
        <dbReference type="ARBA" id="ARBA00022927"/>
    </source>
</evidence>
<evidence type="ECO:0000256" key="3">
    <source>
        <dbReference type="SAM" id="Phobius"/>
    </source>
</evidence>
<dbReference type="PANTHER" id="PTHR19957">
    <property type="entry name" value="SYNTAXIN"/>
    <property type="match status" value="1"/>
</dbReference>
<dbReference type="Gene3D" id="1.20.5.110">
    <property type="match status" value="1"/>
</dbReference>
<evidence type="ECO:0000313" key="6">
    <source>
        <dbReference type="Proteomes" id="UP000886520"/>
    </source>
</evidence>
<keyword evidence="3" id="KW-0812">Transmembrane</keyword>
<dbReference type="CDD" id="cd15840">
    <property type="entry name" value="SNARE_Qa"/>
    <property type="match status" value="1"/>
</dbReference>
<dbReference type="PROSITE" id="PS00914">
    <property type="entry name" value="SYNTAXIN"/>
    <property type="match status" value="1"/>
</dbReference>
<dbReference type="OrthoDB" id="364348at2759"/>
<organism evidence="5 6">
    <name type="scientific">Adiantum capillus-veneris</name>
    <name type="common">Maidenhair fern</name>
    <dbReference type="NCBI Taxonomy" id="13818"/>
    <lineage>
        <taxon>Eukaryota</taxon>
        <taxon>Viridiplantae</taxon>
        <taxon>Streptophyta</taxon>
        <taxon>Embryophyta</taxon>
        <taxon>Tracheophyta</taxon>
        <taxon>Polypodiopsida</taxon>
        <taxon>Polypodiidae</taxon>
        <taxon>Polypodiales</taxon>
        <taxon>Pteridineae</taxon>
        <taxon>Pteridaceae</taxon>
        <taxon>Vittarioideae</taxon>
        <taxon>Adiantum</taxon>
    </lineage>
</organism>
<keyword evidence="3" id="KW-1133">Transmembrane helix</keyword>